<proteinExistence type="predicted"/>
<feature type="region of interest" description="Disordered" evidence="1">
    <location>
        <begin position="1"/>
        <end position="72"/>
    </location>
</feature>
<dbReference type="EMBL" id="BJWL01000024">
    <property type="protein sequence ID" value="GFZ14833.1"/>
    <property type="molecule type" value="Genomic_DNA"/>
</dbReference>
<comment type="caution">
    <text evidence="2">The sequence shown here is derived from an EMBL/GenBank/DDBJ whole genome shotgun (WGS) entry which is preliminary data.</text>
</comment>
<name>A0A7J0GVK7_9ERIC</name>
<gene>
    <name evidence="2" type="ORF">Acr_24g0010230</name>
</gene>
<organism evidence="2 3">
    <name type="scientific">Actinidia rufa</name>
    <dbReference type="NCBI Taxonomy" id="165716"/>
    <lineage>
        <taxon>Eukaryota</taxon>
        <taxon>Viridiplantae</taxon>
        <taxon>Streptophyta</taxon>
        <taxon>Embryophyta</taxon>
        <taxon>Tracheophyta</taxon>
        <taxon>Spermatophyta</taxon>
        <taxon>Magnoliopsida</taxon>
        <taxon>eudicotyledons</taxon>
        <taxon>Gunneridae</taxon>
        <taxon>Pentapetalae</taxon>
        <taxon>asterids</taxon>
        <taxon>Ericales</taxon>
        <taxon>Actinidiaceae</taxon>
        <taxon>Actinidia</taxon>
    </lineage>
</organism>
<feature type="region of interest" description="Disordered" evidence="1">
    <location>
        <begin position="123"/>
        <end position="145"/>
    </location>
</feature>
<dbReference type="Proteomes" id="UP000585474">
    <property type="component" value="Unassembled WGS sequence"/>
</dbReference>
<reference evidence="2 3" key="1">
    <citation type="submission" date="2019-07" db="EMBL/GenBank/DDBJ databases">
        <title>De Novo Assembly of kiwifruit Actinidia rufa.</title>
        <authorList>
            <person name="Sugita-Konishi S."/>
            <person name="Sato K."/>
            <person name="Mori E."/>
            <person name="Abe Y."/>
            <person name="Kisaki G."/>
            <person name="Hamano K."/>
            <person name="Suezawa K."/>
            <person name="Otani M."/>
            <person name="Fukuda T."/>
            <person name="Manabe T."/>
            <person name="Gomi K."/>
            <person name="Tabuchi M."/>
            <person name="Akimitsu K."/>
            <person name="Kataoka I."/>
        </authorList>
    </citation>
    <scope>NUCLEOTIDE SEQUENCE [LARGE SCALE GENOMIC DNA]</scope>
    <source>
        <strain evidence="3">cv. Fuchu</strain>
    </source>
</reference>
<protein>
    <submittedName>
        <fullName evidence="2">Uncharacterized protein</fullName>
    </submittedName>
</protein>
<accession>A0A7J0GVK7</accession>
<sequence length="145" mass="16084">MESNKLAASTGLCPRPPRPVSLGETGYGQPDSRNPEKFRSPNNGGQSKGRHRHQATTMKQARWPPAFGARSRHCQTQELPELRPLSIPELSLFSKLDGVTVPEFGQGATVGDDPKACQGTKDNLCDEVSSDSPHSWMERRRQFER</sequence>
<evidence type="ECO:0000256" key="1">
    <source>
        <dbReference type="SAM" id="MobiDB-lite"/>
    </source>
</evidence>
<keyword evidence="3" id="KW-1185">Reference proteome</keyword>
<evidence type="ECO:0000313" key="2">
    <source>
        <dbReference type="EMBL" id="GFZ14833.1"/>
    </source>
</evidence>
<evidence type="ECO:0000313" key="3">
    <source>
        <dbReference type="Proteomes" id="UP000585474"/>
    </source>
</evidence>
<feature type="compositionally biased region" description="Basic and acidic residues" evidence="1">
    <location>
        <begin position="136"/>
        <end position="145"/>
    </location>
</feature>
<dbReference type="AlphaFoldDB" id="A0A7J0GVK7"/>